<dbReference type="SUPFAM" id="SSF117074">
    <property type="entry name" value="Hypothetical protein PA1324"/>
    <property type="match status" value="1"/>
</dbReference>
<dbReference type="Gene3D" id="2.60.40.1120">
    <property type="entry name" value="Carboxypeptidase-like, regulatory domain"/>
    <property type="match status" value="3"/>
</dbReference>
<dbReference type="Gene3D" id="1.20.1250.20">
    <property type="entry name" value="MFS general substrate transporter like domains"/>
    <property type="match status" value="1"/>
</dbReference>
<dbReference type="AlphaFoldDB" id="A0A543FU43"/>
<evidence type="ECO:0000256" key="4">
    <source>
        <dbReference type="ARBA" id="ARBA00022475"/>
    </source>
</evidence>
<evidence type="ECO:0000256" key="2">
    <source>
        <dbReference type="ARBA" id="ARBA00007520"/>
    </source>
</evidence>
<dbReference type="GO" id="GO:0022857">
    <property type="term" value="F:transmembrane transporter activity"/>
    <property type="evidence" value="ECO:0007669"/>
    <property type="project" value="InterPro"/>
</dbReference>
<proteinExistence type="inferred from homology"/>
<dbReference type="PANTHER" id="PTHR23501">
    <property type="entry name" value="MAJOR FACILITATOR SUPERFAMILY"/>
    <property type="match status" value="1"/>
</dbReference>
<sequence length="820" mass="83893">MSTTAEETLPVQAAVVHRPTAADSGRMSRRQTLEALSGMLLAMFTAFLSSTIVSNALPTIITDLHGTQSQYTWVVTATLLASTATTPIWGKLADLFSKKLLVQLAITIFTVGSILAGFSHSVGTLIGWRVLQGVGLGGLQALIMIVMAAMISPRERGRYTGIISTVMSVAPVAGPLIGGLIVDTDWLGWRWCFWVGAPLAAVALVVVQRTLNLPVVKREVSIDYLGAALIAGGVSALLIWVTLAGNQFAWGSTTSLALAGLGAVLIVLFLVVEARAKEPIIPLRLFRDRTTTLATLASIAVGVAMFGGAVFLGQYFQIARGYSPTTAGLLTLPMILGSMIAATGSGMLITRYGKWKIYLVLGAVFLLVGFGLLSTIDHSTNMALLGAFLFVLGLGMGMSMQNLVLAVQNSVSAADLGAASSTVTFFRSMGGTVGVSVLGAVLASRVSELTDQGLATAGVAVPAGSGEVGIGSLNELPAAIAAIVRAAYGDATAWIFMIAGALAIITFLSVLAIREVPLRTETGMERAEAEAVSPNGNGSNGHRPPEVEVAAVAPPRPSPRPRQTPPGPAVHGTVSRADGAAVSGAVVTVTDHGGRQEGSAATGRDGTYRVTLPTGGTFLVVAASGALEPHAALVPVDGRPVRHDIVLSGGSGVHGLVTGDGVPVPDASVTLIDAQGAVAGATRSNGSGRFRIPGVPEGRYTLAAAAPGHPPLAVSVRLNQGRYTERDLALPARAAVRGTVLATGAVVDHALATLVDSDGAVVASAITGADGAFEFADLPAGTYTLTARGYDPVAQVVHVAAGTVATAVVELVPPSVERVR</sequence>
<comment type="subcellular location">
    <subcellularLocation>
        <location evidence="1">Cell membrane</location>
        <topology evidence="1">Multi-pass membrane protein</topology>
    </subcellularLocation>
</comment>
<feature type="transmembrane region" description="Helical" evidence="9">
    <location>
        <begin position="162"/>
        <end position="182"/>
    </location>
</feature>
<dbReference type="Pfam" id="PF13620">
    <property type="entry name" value="CarboxypepD_reg"/>
    <property type="match status" value="3"/>
</dbReference>
<dbReference type="Gene3D" id="1.20.1720.10">
    <property type="entry name" value="Multidrug resistance protein D"/>
    <property type="match status" value="1"/>
</dbReference>
<feature type="transmembrane region" description="Helical" evidence="9">
    <location>
        <begin position="188"/>
        <end position="208"/>
    </location>
</feature>
<evidence type="ECO:0000259" key="10">
    <source>
        <dbReference type="PROSITE" id="PS50850"/>
    </source>
</evidence>
<dbReference type="InterPro" id="IPR036259">
    <property type="entry name" value="MFS_trans_sf"/>
</dbReference>
<evidence type="ECO:0000256" key="3">
    <source>
        <dbReference type="ARBA" id="ARBA00022448"/>
    </source>
</evidence>
<dbReference type="CDD" id="cd17502">
    <property type="entry name" value="MFS_Azr1_MDR_like"/>
    <property type="match status" value="1"/>
</dbReference>
<reference evidence="11 12" key="1">
    <citation type="submission" date="2019-06" db="EMBL/GenBank/DDBJ databases">
        <title>Sequencing the genomes of 1000 actinobacteria strains.</title>
        <authorList>
            <person name="Klenk H.-P."/>
        </authorList>
    </citation>
    <scope>NUCLEOTIDE SEQUENCE [LARGE SCALE GENOMIC DNA]</scope>
    <source>
        <strain evidence="11 12">DSM 45511</strain>
    </source>
</reference>
<name>A0A543FU43_9PSEU</name>
<keyword evidence="3" id="KW-0813">Transport</keyword>
<evidence type="ECO:0000256" key="7">
    <source>
        <dbReference type="ARBA" id="ARBA00023136"/>
    </source>
</evidence>
<feature type="transmembrane region" description="Helical" evidence="9">
    <location>
        <begin position="293"/>
        <end position="316"/>
    </location>
</feature>
<organism evidence="11 12">
    <name type="scientific">Pseudonocardia cypriaca</name>
    <dbReference type="NCBI Taxonomy" id="882449"/>
    <lineage>
        <taxon>Bacteria</taxon>
        <taxon>Bacillati</taxon>
        <taxon>Actinomycetota</taxon>
        <taxon>Actinomycetes</taxon>
        <taxon>Pseudonocardiales</taxon>
        <taxon>Pseudonocardiaceae</taxon>
        <taxon>Pseudonocardia</taxon>
    </lineage>
</organism>
<dbReference type="InterPro" id="IPR008969">
    <property type="entry name" value="CarboxyPept-like_regulatory"/>
</dbReference>
<feature type="transmembrane region" description="Helical" evidence="9">
    <location>
        <begin position="100"/>
        <end position="118"/>
    </location>
</feature>
<dbReference type="FunFam" id="1.20.1720.10:FF:000004">
    <property type="entry name" value="EmrB/QacA family drug resistance transporter"/>
    <property type="match status" value="1"/>
</dbReference>
<evidence type="ECO:0000256" key="1">
    <source>
        <dbReference type="ARBA" id="ARBA00004651"/>
    </source>
</evidence>
<feature type="transmembrane region" description="Helical" evidence="9">
    <location>
        <begin position="220"/>
        <end position="243"/>
    </location>
</feature>
<comment type="caution">
    <text evidence="11">The sequence shown here is derived from an EMBL/GenBank/DDBJ whole genome shotgun (WGS) entry which is preliminary data.</text>
</comment>
<dbReference type="InterPro" id="IPR020846">
    <property type="entry name" value="MFS_dom"/>
</dbReference>
<comment type="similarity">
    <text evidence="2">Belongs to the major facilitator superfamily. TCR/Tet family.</text>
</comment>
<accession>A0A543FU43</accession>
<feature type="transmembrane region" description="Helical" evidence="9">
    <location>
        <begin position="328"/>
        <end position="350"/>
    </location>
</feature>
<feature type="transmembrane region" description="Helical" evidence="9">
    <location>
        <begin position="249"/>
        <end position="272"/>
    </location>
</feature>
<dbReference type="Pfam" id="PF07690">
    <property type="entry name" value="MFS_1"/>
    <property type="match status" value="1"/>
</dbReference>
<keyword evidence="7 9" id="KW-0472">Membrane</keyword>
<protein>
    <submittedName>
        <fullName evidence="11">EmrB/QacA subfamily drug resistance transporter</fullName>
    </submittedName>
</protein>
<feature type="domain" description="Major facilitator superfamily (MFS) profile" evidence="10">
    <location>
        <begin position="35"/>
        <end position="518"/>
    </location>
</feature>
<keyword evidence="6 9" id="KW-1133">Transmembrane helix</keyword>
<keyword evidence="4" id="KW-1003">Cell membrane</keyword>
<feature type="transmembrane region" description="Helical" evidence="9">
    <location>
        <begin position="130"/>
        <end position="150"/>
    </location>
</feature>
<feature type="region of interest" description="Disordered" evidence="8">
    <location>
        <begin position="525"/>
        <end position="576"/>
    </location>
</feature>
<dbReference type="SUPFAM" id="SSF49464">
    <property type="entry name" value="Carboxypeptidase regulatory domain-like"/>
    <property type="match status" value="2"/>
</dbReference>
<dbReference type="PRINTS" id="PR01036">
    <property type="entry name" value="TCRTETB"/>
</dbReference>
<dbReference type="Proteomes" id="UP000319818">
    <property type="component" value="Unassembled WGS sequence"/>
</dbReference>
<gene>
    <name evidence="11" type="ORF">FB388_4545</name>
</gene>
<dbReference type="EMBL" id="VFPH01000002">
    <property type="protein sequence ID" value="TQM37336.1"/>
    <property type="molecule type" value="Genomic_DNA"/>
</dbReference>
<feature type="transmembrane region" description="Helical" evidence="9">
    <location>
        <begin position="357"/>
        <end position="376"/>
    </location>
</feature>
<feature type="transmembrane region" description="Helical" evidence="9">
    <location>
        <begin position="382"/>
        <end position="405"/>
    </location>
</feature>
<keyword evidence="5 9" id="KW-0812">Transmembrane</keyword>
<dbReference type="RefSeq" id="WP_246122287.1">
    <property type="nucleotide sequence ID" value="NZ_VFPH01000002.1"/>
</dbReference>
<evidence type="ECO:0000256" key="6">
    <source>
        <dbReference type="ARBA" id="ARBA00022989"/>
    </source>
</evidence>
<dbReference type="InterPro" id="IPR011701">
    <property type="entry name" value="MFS"/>
</dbReference>
<feature type="compositionally biased region" description="Pro residues" evidence="8">
    <location>
        <begin position="554"/>
        <end position="568"/>
    </location>
</feature>
<dbReference type="SUPFAM" id="SSF103473">
    <property type="entry name" value="MFS general substrate transporter"/>
    <property type="match status" value="1"/>
</dbReference>
<evidence type="ECO:0000313" key="12">
    <source>
        <dbReference type="Proteomes" id="UP000319818"/>
    </source>
</evidence>
<dbReference type="PROSITE" id="PS50850">
    <property type="entry name" value="MFS"/>
    <property type="match status" value="1"/>
</dbReference>
<evidence type="ECO:0000256" key="5">
    <source>
        <dbReference type="ARBA" id="ARBA00022692"/>
    </source>
</evidence>
<evidence type="ECO:0000256" key="8">
    <source>
        <dbReference type="SAM" id="MobiDB-lite"/>
    </source>
</evidence>
<feature type="transmembrane region" description="Helical" evidence="9">
    <location>
        <begin position="36"/>
        <end position="58"/>
    </location>
</feature>
<keyword evidence="12" id="KW-1185">Reference proteome</keyword>
<evidence type="ECO:0000313" key="11">
    <source>
        <dbReference type="EMBL" id="TQM37336.1"/>
    </source>
</evidence>
<feature type="transmembrane region" description="Helical" evidence="9">
    <location>
        <begin position="493"/>
        <end position="513"/>
    </location>
</feature>
<dbReference type="GO" id="GO:0005886">
    <property type="term" value="C:plasma membrane"/>
    <property type="evidence" value="ECO:0007669"/>
    <property type="project" value="UniProtKB-SubCell"/>
</dbReference>
<evidence type="ECO:0000256" key="9">
    <source>
        <dbReference type="SAM" id="Phobius"/>
    </source>
</evidence>
<feature type="transmembrane region" description="Helical" evidence="9">
    <location>
        <begin position="70"/>
        <end position="88"/>
    </location>
</feature>
<dbReference type="PANTHER" id="PTHR23501:SF197">
    <property type="entry name" value="COMD"/>
    <property type="match status" value="1"/>
</dbReference>